<gene>
    <name evidence="1" type="ORF">E1B28_012245</name>
</gene>
<dbReference type="EMBL" id="CM032188">
    <property type="protein sequence ID" value="KAG7088228.1"/>
    <property type="molecule type" value="Genomic_DNA"/>
</dbReference>
<protein>
    <submittedName>
        <fullName evidence="1">Uncharacterized protein</fullName>
    </submittedName>
</protein>
<evidence type="ECO:0000313" key="2">
    <source>
        <dbReference type="Proteomes" id="UP001049176"/>
    </source>
</evidence>
<dbReference type="Proteomes" id="UP001049176">
    <property type="component" value="Chromosome 8"/>
</dbReference>
<reference evidence="1" key="1">
    <citation type="journal article" date="2021" name="Genome Biol. Evol.">
        <title>The assembled and annotated genome of the fairy-ring fungus Marasmius oreades.</title>
        <authorList>
            <person name="Hiltunen M."/>
            <person name="Ament-Velasquez S.L."/>
            <person name="Johannesson H."/>
        </authorList>
    </citation>
    <scope>NUCLEOTIDE SEQUENCE</scope>
    <source>
        <strain evidence="1">03SP1</strain>
    </source>
</reference>
<dbReference type="OrthoDB" id="3048815at2759"/>
<keyword evidence="2" id="KW-1185">Reference proteome</keyword>
<comment type="caution">
    <text evidence="1">The sequence shown here is derived from an EMBL/GenBank/DDBJ whole genome shotgun (WGS) entry which is preliminary data.</text>
</comment>
<evidence type="ECO:0000313" key="1">
    <source>
        <dbReference type="EMBL" id="KAG7088228.1"/>
    </source>
</evidence>
<dbReference type="AlphaFoldDB" id="A0A9P7RSE7"/>
<proteinExistence type="predicted"/>
<sequence>MRSGKVPWLGIEVAVIRGPFKGSRALVRDVNRTSNDYAVSGLKLTVELKVFRKPLYQYRALNRQQEFYLLCEKFEPTVITIERTPLTFQPLELKERPGPVDWERLLKETEEELAKQLKEMEEYEKANSEIPPGGTPVPIRDQSSVVDIWDPYFDDGWDDLDMYSSSWPVPDTLQVPACEASTSSQPIPCSPDHWLFDRRLLNVPILVDIKGGPHDTSSKKAGVFVKPTLSPIGTVVARYNTRSENLDLPHNCIVKFRKRPSGESLLIVVGGNDEHIGKLVRVIESLMGEEYHSRVNLISELRE</sequence>
<organism evidence="1 2">
    <name type="scientific">Marasmius oreades</name>
    <name type="common">fairy-ring Marasmius</name>
    <dbReference type="NCBI Taxonomy" id="181124"/>
    <lineage>
        <taxon>Eukaryota</taxon>
        <taxon>Fungi</taxon>
        <taxon>Dikarya</taxon>
        <taxon>Basidiomycota</taxon>
        <taxon>Agaricomycotina</taxon>
        <taxon>Agaricomycetes</taxon>
        <taxon>Agaricomycetidae</taxon>
        <taxon>Agaricales</taxon>
        <taxon>Marasmiineae</taxon>
        <taxon>Marasmiaceae</taxon>
        <taxon>Marasmius</taxon>
    </lineage>
</organism>
<dbReference type="Gene3D" id="2.30.30.30">
    <property type="match status" value="1"/>
</dbReference>
<accession>A0A9P7RSE7</accession>
<dbReference type="KEGG" id="more:E1B28_012245"/>
<dbReference type="RefSeq" id="XP_043004699.1">
    <property type="nucleotide sequence ID" value="XM_043157332.1"/>
</dbReference>
<dbReference type="InterPro" id="IPR014722">
    <property type="entry name" value="Rib_uL2_dom2"/>
</dbReference>
<dbReference type="GeneID" id="66081320"/>
<name>A0A9P7RSE7_9AGAR</name>